<keyword evidence="2" id="KW-0378">Hydrolase</keyword>
<dbReference type="NCBIfam" id="TIGR00369">
    <property type="entry name" value="unchar_dom_1"/>
    <property type="match status" value="1"/>
</dbReference>
<feature type="domain" description="Thioesterase" evidence="3">
    <location>
        <begin position="77"/>
        <end position="154"/>
    </location>
</feature>
<dbReference type="InterPro" id="IPR006683">
    <property type="entry name" value="Thioestr_dom"/>
</dbReference>
<reference evidence="5" key="1">
    <citation type="submission" date="2016-10" db="EMBL/GenBank/DDBJ databases">
        <authorList>
            <person name="Varghese N."/>
            <person name="Submissions S."/>
        </authorList>
    </citation>
    <scope>NUCLEOTIDE SEQUENCE [LARGE SCALE GENOMIC DNA]</scope>
    <source>
        <strain evidence="5">DSM 43163</strain>
    </source>
</reference>
<protein>
    <submittedName>
        <fullName evidence="4">Uncharacterized domain 1-containing protein</fullName>
    </submittedName>
</protein>
<proteinExistence type="inferred from homology"/>
<dbReference type="Gene3D" id="3.10.129.10">
    <property type="entry name" value="Hotdog Thioesterase"/>
    <property type="match status" value="1"/>
</dbReference>
<name>A0A1H6CW12_9ACTN</name>
<dbReference type="OrthoDB" id="9813282at2"/>
<evidence type="ECO:0000313" key="5">
    <source>
        <dbReference type="Proteomes" id="UP000236723"/>
    </source>
</evidence>
<dbReference type="GO" id="GO:0047617">
    <property type="term" value="F:fatty acyl-CoA hydrolase activity"/>
    <property type="evidence" value="ECO:0007669"/>
    <property type="project" value="InterPro"/>
</dbReference>
<dbReference type="EMBL" id="FNVO01000011">
    <property type="protein sequence ID" value="SEG77221.1"/>
    <property type="molecule type" value="Genomic_DNA"/>
</dbReference>
<dbReference type="Pfam" id="PF03061">
    <property type="entry name" value="4HBT"/>
    <property type="match status" value="1"/>
</dbReference>
<dbReference type="PANTHER" id="PTHR21660">
    <property type="entry name" value="THIOESTERASE SUPERFAMILY MEMBER-RELATED"/>
    <property type="match status" value="1"/>
</dbReference>
<dbReference type="InterPro" id="IPR003736">
    <property type="entry name" value="PAAI_dom"/>
</dbReference>
<dbReference type="RefSeq" id="WP_103940399.1">
    <property type="nucleotide sequence ID" value="NZ_FNVO01000011.1"/>
</dbReference>
<dbReference type="Proteomes" id="UP000236723">
    <property type="component" value="Unassembled WGS sequence"/>
</dbReference>
<evidence type="ECO:0000259" key="3">
    <source>
        <dbReference type="Pfam" id="PF03061"/>
    </source>
</evidence>
<sequence length="166" mass="17450">MSETSEARSRTVRWEDPDAGLMKALSMEGIDAVNAILKGELPAAPMSRLLGIRGVEAEKGRVVVALEPAEYHSNGTGGVHGGLAASLIDSAAWLALHTEMPAGAFCSTLQLNIHYVRPLRIGGGEVFAEGRVLHCGRTAATAEASITDDRGKVLAHGTTHCTVLRP</sequence>
<dbReference type="InterPro" id="IPR029069">
    <property type="entry name" value="HotDog_dom_sf"/>
</dbReference>
<dbReference type="PANTHER" id="PTHR21660:SF1">
    <property type="entry name" value="ACYL-COENZYME A THIOESTERASE 13"/>
    <property type="match status" value="1"/>
</dbReference>
<evidence type="ECO:0000256" key="1">
    <source>
        <dbReference type="ARBA" id="ARBA00008324"/>
    </source>
</evidence>
<dbReference type="InterPro" id="IPR039298">
    <property type="entry name" value="ACOT13"/>
</dbReference>
<keyword evidence="5" id="KW-1185">Reference proteome</keyword>
<dbReference type="AlphaFoldDB" id="A0A1H6CW12"/>
<organism evidence="4 5">
    <name type="scientific">Thermomonospora echinospora</name>
    <dbReference type="NCBI Taxonomy" id="1992"/>
    <lineage>
        <taxon>Bacteria</taxon>
        <taxon>Bacillati</taxon>
        <taxon>Actinomycetota</taxon>
        <taxon>Actinomycetes</taxon>
        <taxon>Streptosporangiales</taxon>
        <taxon>Thermomonosporaceae</taxon>
        <taxon>Thermomonospora</taxon>
    </lineage>
</organism>
<evidence type="ECO:0000256" key="2">
    <source>
        <dbReference type="ARBA" id="ARBA00022801"/>
    </source>
</evidence>
<comment type="similarity">
    <text evidence="1">Belongs to the thioesterase PaaI family.</text>
</comment>
<dbReference type="CDD" id="cd03443">
    <property type="entry name" value="PaaI_thioesterase"/>
    <property type="match status" value="1"/>
</dbReference>
<dbReference type="SUPFAM" id="SSF54637">
    <property type="entry name" value="Thioesterase/thiol ester dehydrase-isomerase"/>
    <property type="match status" value="1"/>
</dbReference>
<gene>
    <name evidence="4" type="ORF">SAMN04489712_111266</name>
</gene>
<evidence type="ECO:0000313" key="4">
    <source>
        <dbReference type="EMBL" id="SEG77221.1"/>
    </source>
</evidence>
<accession>A0A1H6CW12</accession>